<name>A0A336K160_9BRAD</name>
<dbReference type="Proteomes" id="UP000256343">
    <property type="component" value="Unassembled WGS sequence"/>
</dbReference>
<evidence type="ECO:0000313" key="1">
    <source>
        <dbReference type="EMBL" id="RED21561.1"/>
    </source>
</evidence>
<dbReference type="OrthoDB" id="7857135at2"/>
<proteinExistence type="predicted"/>
<keyword evidence="4" id="KW-1185">Reference proteome</keyword>
<sequence length="98" mass="10841">MTINIGNYTFDGAHASPSQLADRSGVYAVLGSTMTGLTVVDIGESGWIRTRVQAHDRAPAWARRGLPLSYAALYCDEVARMRIERELRARYNPPCGDR</sequence>
<gene>
    <name evidence="1" type="ORF">BJ125_1463</name>
    <name evidence="2" type="ORF">SAMN05892882_1463</name>
</gene>
<dbReference type="Proteomes" id="UP000252631">
    <property type="component" value="Unassembled WGS sequence"/>
</dbReference>
<reference evidence="2 3" key="1">
    <citation type="submission" date="2017-08" db="EMBL/GenBank/DDBJ databases">
        <authorList>
            <person name="de Groot N.N."/>
        </authorList>
    </citation>
    <scope>NUCLEOTIDE SEQUENCE [LARGE SCALE GENOMIC DNA]</scope>
    <source>
        <strain evidence="2 3">JA575</strain>
    </source>
</reference>
<evidence type="ECO:0008006" key="5">
    <source>
        <dbReference type="Google" id="ProtNLM"/>
    </source>
</evidence>
<protein>
    <recommendedName>
        <fullName evidence="5">GIY-YIG nuclease family protein</fullName>
    </recommendedName>
</protein>
<evidence type="ECO:0000313" key="4">
    <source>
        <dbReference type="Proteomes" id="UP000256343"/>
    </source>
</evidence>
<evidence type="ECO:0000313" key="2">
    <source>
        <dbReference type="EMBL" id="SSW93644.1"/>
    </source>
</evidence>
<dbReference type="RefSeq" id="WP_114361006.1">
    <property type="nucleotide sequence ID" value="NZ_QRDT01000046.1"/>
</dbReference>
<dbReference type="EMBL" id="UFQQ01000046">
    <property type="protein sequence ID" value="SSW93644.1"/>
    <property type="molecule type" value="Genomic_DNA"/>
</dbReference>
<dbReference type="EMBL" id="QRDT01000046">
    <property type="protein sequence ID" value="RED21561.1"/>
    <property type="molecule type" value="Genomic_DNA"/>
</dbReference>
<accession>A0A336K160</accession>
<organism evidence="2 3">
    <name type="scientific">Rhodopseudomonas pentothenatexigens</name>
    <dbReference type="NCBI Taxonomy" id="999699"/>
    <lineage>
        <taxon>Bacteria</taxon>
        <taxon>Pseudomonadati</taxon>
        <taxon>Pseudomonadota</taxon>
        <taxon>Alphaproteobacteria</taxon>
        <taxon>Hyphomicrobiales</taxon>
        <taxon>Nitrobacteraceae</taxon>
        <taxon>Rhodopseudomonas</taxon>
    </lineage>
</organism>
<evidence type="ECO:0000313" key="3">
    <source>
        <dbReference type="Proteomes" id="UP000252631"/>
    </source>
</evidence>
<dbReference type="AlphaFoldDB" id="A0A336K160"/>
<reference evidence="1 4" key="2">
    <citation type="submission" date="2018-07" db="EMBL/GenBank/DDBJ databases">
        <title>Genomic Encyclopedia of Archaeal and Bacterial Type Strains, Phase II (KMG-II): from individual species to whole genera.</title>
        <authorList>
            <person name="Goeker M."/>
        </authorList>
    </citation>
    <scope>NUCLEOTIDE SEQUENCE [LARGE SCALE GENOMIC DNA]</scope>
    <source>
        <strain evidence="1 4">JA575</strain>
    </source>
</reference>